<dbReference type="InterPro" id="IPR027417">
    <property type="entry name" value="P-loop_NTPase"/>
</dbReference>
<evidence type="ECO:0000256" key="5">
    <source>
        <dbReference type="SAM" id="Phobius"/>
    </source>
</evidence>
<evidence type="ECO:0000313" key="7">
    <source>
        <dbReference type="EMBL" id="KAG2289647.1"/>
    </source>
</evidence>
<proteinExistence type="inferred from homology"/>
<keyword evidence="5" id="KW-1133">Transmembrane helix</keyword>
<keyword evidence="5" id="KW-0472">Membrane</keyword>
<keyword evidence="8" id="KW-1185">Reference proteome</keyword>
<evidence type="ECO:0000313" key="8">
    <source>
        <dbReference type="Proteomes" id="UP000886595"/>
    </source>
</evidence>
<evidence type="ECO:0000256" key="2">
    <source>
        <dbReference type="ARBA" id="ARBA00022801"/>
    </source>
</evidence>
<dbReference type="Pfam" id="PF00270">
    <property type="entry name" value="DEAD"/>
    <property type="match status" value="1"/>
</dbReference>
<dbReference type="PANTHER" id="PTHR24031">
    <property type="entry name" value="RNA HELICASE"/>
    <property type="match status" value="1"/>
</dbReference>
<feature type="domain" description="Helicase ATP-binding" evidence="6">
    <location>
        <begin position="143"/>
        <end position="249"/>
    </location>
</feature>
<comment type="domain">
    <text evidence="4">The Q motif is unique to and characteristic of the DEAD box family of RNA helicases and controls ATP binding and hydrolysis.</text>
</comment>
<dbReference type="Proteomes" id="UP000886595">
    <property type="component" value="Unassembled WGS sequence"/>
</dbReference>
<keyword evidence="2 4" id="KW-0378">Hydrolase</keyword>
<comment type="function">
    <text evidence="4">RNA helicase.</text>
</comment>
<dbReference type="PROSITE" id="PS51192">
    <property type="entry name" value="HELICASE_ATP_BIND_1"/>
    <property type="match status" value="1"/>
</dbReference>
<dbReference type="GO" id="GO:0005524">
    <property type="term" value="F:ATP binding"/>
    <property type="evidence" value="ECO:0007669"/>
    <property type="project" value="UniProtKB-UniRule"/>
</dbReference>
<dbReference type="EC" id="3.6.4.13" evidence="4"/>
<dbReference type="SUPFAM" id="SSF52540">
    <property type="entry name" value="P-loop containing nucleoside triphosphate hydrolases"/>
    <property type="match status" value="1"/>
</dbReference>
<keyword evidence="3 4" id="KW-0067">ATP-binding</keyword>
<keyword evidence="4" id="KW-0347">Helicase</keyword>
<dbReference type="GO" id="GO:0003724">
    <property type="term" value="F:RNA helicase activity"/>
    <property type="evidence" value="ECO:0007669"/>
    <property type="project" value="UniProtKB-EC"/>
</dbReference>
<dbReference type="SMART" id="SM00487">
    <property type="entry name" value="DEXDc"/>
    <property type="match status" value="1"/>
</dbReference>
<keyword evidence="5" id="KW-0812">Transmembrane</keyword>
<keyword evidence="1 4" id="KW-0547">Nucleotide-binding</keyword>
<dbReference type="InterPro" id="IPR011545">
    <property type="entry name" value="DEAD/DEAH_box_helicase_dom"/>
</dbReference>
<dbReference type="EMBL" id="JAAMPC010000010">
    <property type="protein sequence ID" value="KAG2289647.1"/>
    <property type="molecule type" value="Genomic_DNA"/>
</dbReference>
<comment type="catalytic activity">
    <reaction evidence="4">
        <text>ATP + H2O = ADP + phosphate + H(+)</text>
        <dbReference type="Rhea" id="RHEA:13065"/>
        <dbReference type="ChEBI" id="CHEBI:15377"/>
        <dbReference type="ChEBI" id="CHEBI:15378"/>
        <dbReference type="ChEBI" id="CHEBI:30616"/>
        <dbReference type="ChEBI" id="CHEBI:43474"/>
        <dbReference type="ChEBI" id="CHEBI:456216"/>
        <dbReference type="EC" id="3.6.4.13"/>
    </reaction>
</comment>
<reference evidence="7 8" key="1">
    <citation type="submission" date="2020-02" db="EMBL/GenBank/DDBJ databases">
        <authorList>
            <person name="Ma Q."/>
            <person name="Huang Y."/>
            <person name="Song X."/>
            <person name="Pei D."/>
        </authorList>
    </citation>
    <scope>NUCLEOTIDE SEQUENCE [LARGE SCALE GENOMIC DNA]</scope>
    <source>
        <strain evidence="7">Sxm20200214</strain>
        <tissue evidence="7">Leaf</tissue>
    </source>
</reference>
<name>A0A8X7RKK0_BRACI</name>
<comment type="caution">
    <text evidence="7">The sequence shown here is derived from an EMBL/GenBank/DDBJ whole genome shotgun (WGS) entry which is preliminary data.</text>
</comment>
<dbReference type="Gene3D" id="3.40.50.300">
    <property type="entry name" value="P-loop containing nucleotide triphosphate hydrolases"/>
    <property type="match status" value="3"/>
</dbReference>
<comment type="similarity">
    <text evidence="4">Belongs to the DEAD box helicase family.</text>
</comment>
<evidence type="ECO:0000259" key="6">
    <source>
        <dbReference type="PROSITE" id="PS51192"/>
    </source>
</evidence>
<dbReference type="AlphaFoldDB" id="A0A8X7RKK0"/>
<dbReference type="GO" id="GO:0003723">
    <property type="term" value="F:RNA binding"/>
    <property type="evidence" value="ECO:0007669"/>
    <property type="project" value="UniProtKB-UniRule"/>
</dbReference>
<protein>
    <recommendedName>
        <fullName evidence="4">ATP-dependent RNA helicase</fullName>
        <ecNumber evidence="4">3.6.4.13</ecNumber>
    </recommendedName>
</protein>
<feature type="transmembrane region" description="Helical" evidence="5">
    <location>
        <begin position="247"/>
        <end position="266"/>
    </location>
</feature>
<organism evidence="7 8">
    <name type="scientific">Brassica carinata</name>
    <name type="common">Ethiopian mustard</name>
    <name type="synonym">Abyssinian cabbage</name>
    <dbReference type="NCBI Taxonomy" id="52824"/>
    <lineage>
        <taxon>Eukaryota</taxon>
        <taxon>Viridiplantae</taxon>
        <taxon>Streptophyta</taxon>
        <taxon>Embryophyta</taxon>
        <taxon>Tracheophyta</taxon>
        <taxon>Spermatophyta</taxon>
        <taxon>Magnoliopsida</taxon>
        <taxon>eudicotyledons</taxon>
        <taxon>Gunneridae</taxon>
        <taxon>Pentapetalae</taxon>
        <taxon>rosids</taxon>
        <taxon>malvids</taxon>
        <taxon>Brassicales</taxon>
        <taxon>Brassicaceae</taxon>
        <taxon>Brassiceae</taxon>
        <taxon>Brassica</taxon>
    </lineage>
</organism>
<dbReference type="OrthoDB" id="10265785at2759"/>
<evidence type="ECO:0000256" key="1">
    <source>
        <dbReference type="ARBA" id="ARBA00022741"/>
    </source>
</evidence>
<evidence type="ECO:0000256" key="4">
    <source>
        <dbReference type="RuleBase" id="RU365068"/>
    </source>
</evidence>
<keyword evidence="4" id="KW-0694">RNA-binding</keyword>
<gene>
    <name evidence="7" type="ORF">Bca52824_049251</name>
</gene>
<accession>A0A8X7RKK0</accession>
<evidence type="ECO:0000256" key="3">
    <source>
        <dbReference type="ARBA" id="ARBA00022840"/>
    </source>
</evidence>
<dbReference type="InterPro" id="IPR014001">
    <property type="entry name" value="Helicase_ATP-bd"/>
</dbReference>
<sequence length="478" mass="54842">MDHEAQVRSYRIHPDETASDEHNHIYENYKYLLCYLSAPTMANSFTRLADLKAGRCSTTTETSAQVRFLLGEEGEETFYTTYAEVCDTFDAMELRSDLPREIYAYAERERGVIPFCNGIQQAQSGTGKTATFCSGFLQQLDYTLGDYLGVKVHAYVGGTSVREDQRILQSGVHVVVGTPGRVRQSLRADAIKMVDLDEADEMISRDLKDQIYDIFQLLPSKFQVGVLSATMQPEALEIKRKFMNKTVSFLLGVIPVFIAWIYSEFLEYKSIRARKSTIFGDQYVHFNVSIPTLKRSKEAGSWSKGVIFVNTRRKVNWLTYKMRSRDQTVSATHGDMDQNMRDIIMHPPLLPTQPENYLHRTRRSGRFERKGVAFNFMTTDDESFTNVIHNIHSSYDIKDLIHECNSHCKLKSKNRQQKNLTDPSNVEEASAEAIIYSDHQYNFNDSTTEDMEFNETEHPNSTLLIQETAHYVMEITNS</sequence>
<dbReference type="GO" id="GO:0016787">
    <property type="term" value="F:hydrolase activity"/>
    <property type="evidence" value="ECO:0007669"/>
    <property type="project" value="UniProtKB-KW"/>
</dbReference>